<dbReference type="Gene3D" id="3.30.300.30">
    <property type="match status" value="1"/>
</dbReference>
<sequence>MVNTMPSHESEKELSISNSVPKAGIYILDDDENPVGTCQTGLLWLGSAAAPPPRASLYLPESTAKRYKYDPFEKNGSFMYNTGALCCWRADGSIAYLGRQDEQGRRVKLESIAASMEEASFITKACAIFSEGLLWGFYSGSPNVDVATIKAFVAERLPEYAVPSKFVFRETLPLKPNGKFDRRALLASVGTYVASSPPDTPVEPDLLASWILEKEKAQVYIREPERSLAGSLKLEGDHLVGAAVTVTPPASAMPPAHLSSEKEMMQAVVTTPVVNSPSKIELPGKKGVHGLRSIRHKIFSLYRWLFSFAFIANLMGMVLMWKFSKAGRGLQNACIAEAVNLFMVVLMRQEYFINALYRVACLVPTSWPFWIRKRVANIYHIGGIHSGCAISALVWLIIFTVGSTINRPDVAVLTVSYLILALMTAMIVTAHPAMRKKYHDSFEMVHRFAGWTVVALFWAQTVVVANSFREDTVEVDANGVIISNYSSLGSALLKSPGMWLLSMATFSIILPWLHLRKVTVRTEFMSKSAVRLYFNYTRNPRPGTAIRISTRPLLEWHAFATIAKPGENEFSILIANAGDWTSKQIEKGPSKMWVRGIPTSGVVGITPLFRSVLLVATGSGIGPCLPVIYAKKVRCHIFWSAPNPESTFGPEIINSITECYPQAVIHNTKTMGRPDMVAMTYRMFKESGAEAVVIISNQKLTQLVVYGMESRGIPAYGAIFDS</sequence>
<evidence type="ECO:0000313" key="3">
    <source>
        <dbReference type="Proteomes" id="UP000006753"/>
    </source>
</evidence>
<feature type="transmembrane region" description="Helical" evidence="1">
    <location>
        <begin position="301"/>
        <end position="321"/>
    </location>
</feature>
<dbReference type="Gene3D" id="3.40.50.12780">
    <property type="entry name" value="N-terminal domain of ligase-like"/>
    <property type="match status" value="1"/>
</dbReference>
<keyword evidence="1" id="KW-0472">Membrane</keyword>
<feature type="transmembrane region" description="Helical" evidence="1">
    <location>
        <begin position="448"/>
        <end position="468"/>
    </location>
</feature>
<dbReference type="RefSeq" id="XP_007292022.1">
    <property type="nucleotide sequence ID" value="XM_007291960.1"/>
</dbReference>
<dbReference type="SUPFAM" id="SSF52343">
    <property type="entry name" value="Ferredoxin reductase-like, C-terminal NADP-linked domain"/>
    <property type="match status" value="1"/>
</dbReference>
<feature type="transmembrane region" description="Helical" evidence="1">
    <location>
        <begin position="351"/>
        <end position="371"/>
    </location>
</feature>
<dbReference type="InterPro" id="IPR045851">
    <property type="entry name" value="AMP-bd_C_sf"/>
</dbReference>
<keyword evidence="1" id="KW-1133">Transmembrane helix</keyword>
<feature type="transmembrane region" description="Helical" evidence="1">
    <location>
        <begin position="378"/>
        <end position="398"/>
    </location>
</feature>
<dbReference type="InterPro" id="IPR052979">
    <property type="entry name" value="Adenylate-forming_domain"/>
</dbReference>
<dbReference type="AlphaFoldDB" id="K1XY81"/>
<evidence type="ECO:0000313" key="2">
    <source>
        <dbReference type="EMBL" id="EKD17764.1"/>
    </source>
</evidence>
<evidence type="ECO:0000256" key="1">
    <source>
        <dbReference type="SAM" id="Phobius"/>
    </source>
</evidence>
<dbReference type="InterPro" id="IPR039261">
    <property type="entry name" value="FNR_nucleotide-bd"/>
</dbReference>
<dbReference type="HOGENOM" id="CLU_005562_3_0_1"/>
<keyword evidence="3" id="KW-1185">Reference proteome</keyword>
<gene>
    <name evidence="2" type="ORF">MBM_04133</name>
</gene>
<organism evidence="2 3">
    <name type="scientific">Marssonina brunnea f. sp. multigermtubi (strain MB_m1)</name>
    <name type="common">Marssonina leaf spot fungus</name>
    <dbReference type="NCBI Taxonomy" id="1072389"/>
    <lineage>
        <taxon>Eukaryota</taxon>
        <taxon>Fungi</taxon>
        <taxon>Dikarya</taxon>
        <taxon>Ascomycota</taxon>
        <taxon>Pezizomycotina</taxon>
        <taxon>Leotiomycetes</taxon>
        <taxon>Helotiales</taxon>
        <taxon>Drepanopezizaceae</taxon>
        <taxon>Drepanopeziza</taxon>
    </lineage>
</organism>
<dbReference type="InParanoid" id="K1XY81"/>
<protein>
    <submittedName>
        <fullName evidence="2">Nonribosomal peptide synthetase 12</fullName>
    </submittedName>
</protein>
<dbReference type="eggNOG" id="KOG1178">
    <property type="taxonomic scope" value="Eukaryota"/>
</dbReference>
<name>K1XY81_MARBU</name>
<accession>K1XY81</accession>
<dbReference type="EMBL" id="JH921435">
    <property type="protein sequence ID" value="EKD17764.1"/>
    <property type="molecule type" value="Genomic_DNA"/>
</dbReference>
<dbReference type="Proteomes" id="UP000006753">
    <property type="component" value="Unassembled WGS sequence"/>
</dbReference>
<reference evidence="2 3" key="1">
    <citation type="journal article" date="2012" name="BMC Genomics">
        <title>Sequencing the genome of Marssonina brunnea reveals fungus-poplar co-evolution.</title>
        <authorList>
            <person name="Zhu S."/>
            <person name="Cao Y.-Z."/>
            <person name="Jiang C."/>
            <person name="Tan B.-Y."/>
            <person name="Wang Z."/>
            <person name="Feng S."/>
            <person name="Zhang L."/>
            <person name="Su X.-H."/>
            <person name="Brejova B."/>
            <person name="Vinar T."/>
            <person name="Xu M."/>
            <person name="Wang M.-X."/>
            <person name="Zhang S.-G."/>
            <person name="Huang M.-R."/>
            <person name="Wu R."/>
            <person name="Zhou Y."/>
        </authorList>
    </citation>
    <scope>NUCLEOTIDE SEQUENCE [LARGE SCALE GENOMIC DNA]</scope>
    <source>
        <strain evidence="2 3">MB_m1</strain>
    </source>
</reference>
<feature type="transmembrane region" description="Helical" evidence="1">
    <location>
        <begin position="410"/>
        <end position="428"/>
    </location>
</feature>
<dbReference type="SUPFAM" id="SSF56801">
    <property type="entry name" value="Acetyl-CoA synthetase-like"/>
    <property type="match status" value="1"/>
</dbReference>
<dbReference type="KEGG" id="mbe:MBM_04133"/>
<dbReference type="InterPro" id="IPR042099">
    <property type="entry name" value="ANL_N_sf"/>
</dbReference>
<feature type="transmembrane region" description="Helical" evidence="1">
    <location>
        <begin position="497"/>
        <end position="515"/>
    </location>
</feature>
<keyword evidence="1" id="KW-0812">Transmembrane</keyword>
<proteinExistence type="predicted"/>
<dbReference type="OrthoDB" id="3142841at2759"/>
<dbReference type="PANTHER" id="PTHR33927:SF5">
    <property type="entry name" value="ENZYME, PUTATIVE (AFU_ORTHOLOGUE AFUA_8G01222)-RELATED"/>
    <property type="match status" value="1"/>
</dbReference>
<dbReference type="GeneID" id="18760068"/>
<dbReference type="PANTHER" id="PTHR33927">
    <property type="entry name" value="TRANSMEMBRANE PROTEIN"/>
    <property type="match status" value="1"/>
</dbReference>